<dbReference type="GO" id="GO:0016491">
    <property type="term" value="F:oxidoreductase activity"/>
    <property type="evidence" value="ECO:0007669"/>
    <property type="project" value="UniProtKB-KW"/>
</dbReference>
<evidence type="ECO:0000256" key="2">
    <source>
        <dbReference type="ARBA" id="ARBA00022723"/>
    </source>
</evidence>
<dbReference type="GO" id="GO:0051536">
    <property type="term" value="F:iron-sulfur cluster binding"/>
    <property type="evidence" value="ECO:0007669"/>
    <property type="project" value="UniProtKB-KW"/>
</dbReference>
<dbReference type="AlphaFoldDB" id="A0A923NIX2"/>
<accession>A0A923NIX2</accession>
<name>A0A923NIX2_9FIRM</name>
<comment type="caution">
    <text evidence="7">The sequence shown here is derived from an EMBL/GenBank/DDBJ whole genome shotgun (WGS) entry which is preliminary data.</text>
</comment>
<evidence type="ECO:0000256" key="4">
    <source>
        <dbReference type="ARBA" id="ARBA00023004"/>
    </source>
</evidence>
<keyword evidence="8" id="KW-1185">Reference proteome</keyword>
<evidence type="ECO:0000256" key="1">
    <source>
        <dbReference type="ARBA" id="ARBA00007118"/>
    </source>
</evidence>
<evidence type="ECO:0000313" key="7">
    <source>
        <dbReference type="EMBL" id="MBC6679893.1"/>
    </source>
</evidence>
<dbReference type="SUPFAM" id="SSF55469">
    <property type="entry name" value="FMN-dependent nitroreductase-like"/>
    <property type="match status" value="1"/>
</dbReference>
<evidence type="ECO:0000256" key="3">
    <source>
        <dbReference type="ARBA" id="ARBA00023002"/>
    </source>
</evidence>
<keyword evidence="5" id="KW-0411">Iron-sulfur</keyword>
<dbReference type="Gene3D" id="3.30.70.20">
    <property type="match status" value="1"/>
</dbReference>
<evidence type="ECO:0000313" key="8">
    <source>
        <dbReference type="Proteomes" id="UP000602647"/>
    </source>
</evidence>
<dbReference type="Pfam" id="PF12838">
    <property type="entry name" value="Fer4_7"/>
    <property type="match status" value="1"/>
</dbReference>
<feature type="domain" description="4Fe-4S ferredoxin-type" evidence="6">
    <location>
        <begin position="2"/>
        <end position="32"/>
    </location>
</feature>
<keyword evidence="2" id="KW-0479">Metal-binding</keyword>
<proteinExistence type="inferred from homology"/>
<organism evidence="7 8">
    <name type="scientific">Zhenpiania hominis</name>
    <dbReference type="NCBI Taxonomy" id="2763644"/>
    <lineage>
        <taxon>Bacteria</taxon>
        <taxon>Bacillati</taxon>
        <taxon>Bacillota</taxon>
        <taxon>Clostridia</taxon>
        <taxon>Peptostreptococcales</taxon>
        <taxon>Anaerovoracaceae</taxon>
        <taxon>Zhenpiania</taxon>
    </lineage>
</organism>
<dbReference type="Gene3D" id="3.40.109.10">
    <property type="entry name" value="NADH Oxidase"/>
    <property type="match status" value="1"/>
</dbReference>
<dbReference type="SUPFAM" id="SSF54862">
    <property type="entry name" value="4Fe-4S ferredoxins"/>
    <property type="match status" value="1"/>
</dbReference>
<protein>
    <submittedName>
        <fullName evidence="7">Nitroreductase family protein</fullName>
    </submittedName>
</protein>
<dbReference type="Pfam" id="PF00881">
    <property type="entry name" value="Nitroreductase"/>
    <property type="match status" value="1"/>
</dbReference>
<sequence length="286" mass="32047">MNRAEFHVADSCIGCGKCVLVCPGGVLSLGEDHKPRIKDFSEFGWIGHGCWRCEHCLAVCPQGAIRILGHKPEDSLPPVSPDSAAPFMDALIAVRHSHRRYLDRNVEKDIIDDMVARLGNAPNGSNKQQVEFTLIDDKEQMKIFRSTAYNRMTELAEQGVYPEGFEGIYYEDMKNWEKTVRPDMLLCGVPHALIPHAPIGSGEYRADVLVAGTYFELLCASRGLGSVMLTFPLNALKQMPEIKSMLGIPEDHYIGMIIGFGYPEIEYARGTQRQIPPERVHRLTFK</sequence>
<dbReference type="InterPro" id="IPR017900">
    <property type="entry name" value="4Fe4S_Fe_S_CS"/>
</dbReference>
<keyword evidence="3" id="KW-0560">Oxidoreductase</keyword>
<dbReference type="PROSITE" id="PS00198">
    <property type="entry name" value="4FE4S_FER_1"/>
    <property type="match status" value="1"/>
</dbReference>
<dbReference type="GO" id="GO:0046872">
    <property type="term" value="F:metal ion binding"/>
    <property type="evidence" value="ECO:0007669"/>
    <property type="project" value="UniProtKB-KW"/>
</dbReference>
<evidence type="ECO:0000256" key="5">
    <source>
        <dbReference type="ARBA" id="ARBA00023014"/>
    </source>
</evidence>
<dbReference type="InterPro" id="IPR000415">
    <property type="entry name" value="Nitroreductase-like"/>
</dbReference>
<dbReference type="InterPro" id="IPR029479">
    <property type="entry name" value="Nitroreductase"/>
</dbReference>
<comment type="similarity">
    <text evidence="1">Belongs to the nitroreductase family.</text>
</comment>
<keyword evidence="4" id="KW-0408">Iron</keyword>
<evidence type="ECO:0000259" key="6">
    <source>
        <dbReference type="PROSITE" id="PS51379"/>
    </source>
</evidence>
<feature type="domain" description="4Fe-4S ferredoxin-type" evidence="6">
    <location>
        <begin position="41"/>
        <end position="70"/>
    </location>
</feature>
<dbReference type="PANTHER" id="PTHR43673:SF10">
    <property type="entry name" value="NADH DEHYDROGENASE_NAD(P)H NITROREDUCTASE XCC3605-RELATED"/>
    <property type="match status" value="1"/>
</dbReference>
<dbReference type="RefSeq" id="WP_187302992.1">
    <property type="nucleotide sequence ID" value="NZ_JACRYT010000007.1"/>
</dbReference>
<gene>
    <name evidence="7" type="ORF">H9L42_08635</name>
</gene>
<dbReference type="InterPro" id="IPR017896">
    <property type="entry name" value="4Fe4S_Fe-S-bd"/>
</dbReference>
<reference evidence="7" key="1">
    <citation type="submission" date="2020-08" db="EMBL/GenBank/DDBJ databases">
        <title>Genome public.</title>
        <authorList>
            <person name="Liu C."/>
            <person name="Sun Q."/>
        </authorList>
    </citation>
    <scope>NUCLEOTIDE SEQUENCE</scope>
    <source>
        <strain evidence="7">BX12</strain>
    </source>
</reference>
<dbReference type="PROSITE" id="PS51379">
    <property type="entry name" value="4FE4S_FER_2"/>
    <property type="match status" value="2"/>
</dbReference>
<dbReference type="PANTHER" id="PTHR43673">
    <property type="entry name" value="NAD(P)H NITROREDUCTASE YDGI-RELATED"/>
    <property type="match status" value="1"/>
</dbReference>
<dbReference type="EMBL" id="JACRYT010000007">
    <property type="protein sequence ID" value="MBC6679893.1"/>
    <property type="molecule type" value="Genomic_DNA"/>
</dbReference>
<dbReference type="Proteomes" id="UP000602647">
    <property type="component" value="Unassembled WGS sequence"/>
</dbReference>